<evidence type="ECO:0000256" key="1">
    <source>
        <dbReference type="SAM" id="MobiDB-lite"/>
    </source>
</evidence>
<reference evidence="2" key="1">
    <citation type="submission" date="2019-11" db="EMBL/GenBank/DDBJ databases">
        <authorList>
            <person name="Feng L."/>
        </authorList>
    </citation>
    <scope>NUCLEOTIDE SEQUENCE</scope>
    <source>
        <strain evidence="2">BhanseniiLFYP23</strain>
    </source>
</reference>
<accession>A0A6N2TEQ4</accession>
<name>A0A6N2TEQ4_BLAHA</name>
<dbReference type="AlphaFoldDB" id="A0A6N2TEQ4"/>
<organism evidence="2">
    <name type="scientific">Blautia hansenii</name>
    <name type="common">Ruminococcus hansenii</name>
    <dbReference type="NCBI Taxonomy" id="1322"/>
    <lineage>
        <taxon>Bacteria</taxon>
        <taxon>Bacillati</taxon>
        <taxon>Bacillota</taxon>
        <taxon>Clostridia</taxon>
        <taxon>Lachnospirales</taxon>
        <taxon>Lachnospiraceae</taxon>
        <taxon>Blautia</taxon>
    </lineage>
</organism>
<evidence type="ECO:0000313" key="2">
    <source>
        <dbReference type="EMBL" id="VYT04088.1"/>
    </source>
</evidence>
<feature type="region of interest" description="Disordered" evidence="1">
    <location>
        <begin position="1"/>
        <end position="30"/>
    </location>
</feature>
<sequence length="30" mass="3488">MVKQQRIRSPTVIDKEAPIRRGLPKMKPLT</sequence>
<protein>
    <submittedName>
        <fullName evidence="2">Uncharacterized protein</fullName>
    </submittedName>
</protein>
<dbReference type="EMBL" id="CACRSY010000010">
    <property type="protein sequence ID" value="VYT04088.1"/>
    <property type="molecule type" value="Genomic_DNA"/>
</dbReference>
<gene>
    <name evidence="2" type="ORF">BHLFYP23_02569</name>
</gene>
<proteinExistence type="predicted"/>